<dbReference type="Proteomes" id="UP000004188">
    <property type="component" value="Unassembled WGS sequence"/>
</dbReference>
<evidence type="ECO:0000256" key="7">
    <source>
        <dbReference type="ARBA" id="ARBA00023014"/>
    </source>
</evidence>
<comment type="similarity">
    <text evidence="2 10">Belongs to the complex I 75 kDa subunit family.</text>
</comment>
<dbReference type="Gene3D" id="3.30.200.210">
    <property type="match status" value="1"/>
</dbReference>
<keyword evidence="4 10" id="KW-0479">Metal-binding</keyword>
<keyword evidence="10" id="KW-0001">2Fe-2S</keyword>
<dbReference type="STRING" id="314607.KB13_1291"/>
<keyword evidence="8 10" id="KW-0520">NAD</keyword>
<evidence type="ECO:0000259" key="12">
    <source>
        <dbReference type="PROSITE" id="PS51669"/>
    </source>
</evidence>
<comment type="cofactor">
    <cofactor evidence="1 10">
        <name>[4Fe-4S] cluster</name>
        <dbReference type="ChEBI" id="CHEBI:49883"/>
    </cofactor>
</comment>
<keyword evidence="10" id="KW-0874">Quinone</keyword>
<dbReference type="PROSITE" id="PS51839">
    <property type="entry name" value="4FE4S_HC3"/>
    <property type="match status" value="1"/>
</dbReference>
<proteinExistence type="inferred from homology"/>
<evidence type="ECO:0000313" key="14">
    <source>
        <dbReference type="EMBL" id="EDZ65158.1"/>
    </source>
</evidence>
<evidence type="ECO:0000313" key="15">
    <source>
        <dbReference type="Proteomes" id="UP000004188"/>
    </source>
</evidence>
<keyword evidence="7 10" id="KW-0411">Iron-sulfur</keyword>
<dbReference type="PANTHER" id="PTHR43105:SF13">
    <property type="entry name" value="NADH-UBIQUINONE OXIDOREDUCTASE 75 KDA SUBUNIT, MITOCHONDRIAL"/>
    <property type="match status" value="1"/>
</dbReference>
<dbReference type="CDD" id="cd00207">
    <property type="entry name" value="fer2"/>
    <property type="match status" value="1"/>
</dbReference>
<gene>
    <name evidence="14" type="primary">nuoG</name>
    <name evidence="14" type="ORF">KB13_1291</name>
</gene>
<protein>
    <recommendedName>
        <fullName evidence="10">NADH-quinone oxidoreductase</fullName>
        <ecNumber evidence="10">7.1.1.-</ecNumber>
    </recommendedName>
</protein>
<dbReference type="GO" id="GO:0051537">
    <property type="term" value="F:2 iron, 2 sulfur cluster binding"/>
    <property type="evidence" value="ECO:0007669"/>
    <property type="project" value="UniProtKB-UniRule"/>
</dbReference>
<evidence type="ECO:0000259" key="11">
    <source>
        <dbReference type="PROSITE" id="PS51085"/>
    </source>
</evidence>
<evidence type="ECO:0000256" key="3">
    <source>
        <dbReference type="ARBA" id="ARBA00022485"/>
    </source>
</evidence>
<dbReference type="AlphaFoldDB" id="B6BWX6"/>
<dbReference type="GO" id="GO:0042773">
    <property type="term" value="P:ATP synthesis coupled electron transport"/>
    <property type="evidence" value="ECO:0007669"/>
    <property type="project" value="InterPro"/>
</dbReference>
<keyword evidence="15" id="KW-1185">Reference proteome</keyword>
<feature type="domain" description="2Fe-2S ferredoxin-type" evidence="11">
    <location>
        <begin position="1"/>
        <end position="78"/>
    </location>
</feature>
<evidence type="ECO:0000256" key="2">
    <source>
        <dbReference type="ARBA" id="ARBA00005404"/>
    </source>
</evidence>
<dbReference type="FunFam" id="3.10.20.740:FF:000001">
    <property type="entry name" value="NADH-quinone oxidoreductase subunit G"/>
    <property type="match status" value="1"/>
</dbReference>
<keyword evidence="6 10" id="KW-0408">Iron</keyword>
<dbReference type="PANTHER" id="PTHR43105">
    <property type="entry name" value="RESPIRATORY NITRATE REDUCTASE"/>
    <property type="match status" value="1"/>
</dbReference>
<dbReference type="FunFam" id="3.30.70.20:FF:000002">
    <property type="entry name" value="NADH-ubiquinone oxidoreductase 75 kDa subunit"/>
    <property type="match status" value="1"/>
</dbReference>
<dbReference type="InterPro" id="IPR019574">
    <property type="entry name" value="NADH_UbQ_OxRdtase_Gsu_4Fe4S-bd"/>
</dbReference>
<dbReference type="InterPro" id="IPR006656">
    <property type="entry name" value="Mopterin_OxRdtase"/>
</dbReference>
<dbReference type="GO" id="GO:0008137">
    <property type="term" value="F:NADH dehydrogenase (ubiquinone) activity"/>
    <property type="evidence" value="ECO:0007669"/>
    <property type="project" value="UniProtKB-UniRule"/>
</dbReference>
<dbReference type="PROSITE" id="PS51085">
    <property type="entry name" value="2FE2S_FER_2"/>
    <property type="match status" value="1"/>
</dbReference>
<dbReference type="Gene3D" id="3.10.20.740">
    <property type="match status" value="1"/>
</dbReference>
<accession>B6BWX6</accession>
<evidence type="ECO:0000256" key="10">
    <source>
        <dbReference type="RuleBase" id="RU003525"/>
    </source>
</evidence>
<dbReference type="Pfam" id="PF10588">
    <property type="entry name" value="NADH-G_4Fe-4S_3"/>
    <property type="match status" value="1"/>
</dbReference>
<dbReference type="SUPFAM" id="SSF53706">
    <property type="entry name" value="Formate dehydrogenase/DMSO reductase, domains 1-3"/>
    <property type="match status" value="1"/>
</dbReference>
<evidence type="ECO:0000259" key="13">
    <source>
        <dbReference type="PROSITE" id="PS51839"/>
    </source>
</evidence>
<dbReference type="PROSITE" id="PS00643">
    <property type="entry name" value="COMPLEX1_75K_3"/>
    <property type="match status" value="1"/>
</dbReference>
<dbReference type="InterPro" id="IPR000283">
    <property type="entry name" value="NADH_UbQ_OxRdtase_75kDa_su_CS"/>
</dbReference>
<dbReference type="PROSITE" id="PS51669">
    <property type="entry name" value="4FE4S_MOW_BIS_MGD"/>
    <property type="match status" value="1"/>
</dbReference>
<name>B6BWX6_9PROT</name>
<dbReference type="InterPro" id="IPR010228">
    <property type="entry name" value="NADH_UbQ_OxRdtase_Gsu"/>
</dbReference>
<dbReference type="InterPro" id="IPR001041">
    <property type="entry name" value="2Fe-2S_ferredoxin-type"/>
</dbReference>
<dbReference type="PROSITE" id="PS00641">
    <property type="entry name" value="COMPLEX1_75K_1"/>
    <property type="match status" value="1"/>
</dbReference>
<feature type="domain" description="4Fe-4S Mo/W bis-MGD-type" evidence="12">
    <location>
        <begin position="215"/>
        <end position="271"/>
    </location>
</feature>
<dbReference type="Gene3D" id="3.40.50.740">
    <property type="match status" value="1"/>
</dbReference>
<dbReference type="GO" id="GO:0046872">
    <property type="term" value="F:metal ion binding"/>
    <property type="evidence" value="ECO:0007669"/>
    <property type="project" value="UniProtKB-UniRule"/>
</dbReference>
<evidence type="ECO:0000256" key="4">
    <source>
        <dbReference type="ARBA" id="ARBA00022723"/>
    </source>
</evidence>
<dbReference type="SUPFAM" id="SSF54292">
    <property type="entry name" value="2Fe-2S ferredoxin-like"/>
    <property type="match status" value="1"/>
</dbReference>
<dbReference type="Pfam" id="PF22151">
    <property type="entry name" value="Fer4_NDSU1"/>
    <property type="match status" value="1"/>
</dbReference>
<reference evidence="15" key="1">
    <citation type="journal article" date="2012" name="Stand. Genomic Sci.">
        <title>Genome sequence of strain HIMB624, a cultured representative from the OM43 clade of marine Betaproteobacteria.</title>
        <authorList>
            <person name="Huggett M.J."/>
            <person name="Hayakawa D.H."/>
            <person name="Rappe M.S."/>
        </authorList>
    </citation>
    <scope>NUCLEOTIDE SEQUENCE [LARGE SCALE GENOMIC DNA]</scope>
    <source>
        <strain evidence="15">KB13</strain>
    </source>
</reference>
<dbReference type="eggNOG" id="COG1034">
    <property type="taxonomic scope" value="Bacteria"/>
</dbReference>
<comment type="function">
    <text evidence="10">NDH-1 shuttles electrons from NADH, via FMN and iron-sulfur (Fe-S) centers, to quinones in the respiratory chain. Couples the redox reaction to proton translocation (for every two electrons transferred, four hydrogen ions are translocated across the cytoplasmic membrane), and thus conserves the redox energy in a proton gradient.</text>
</comment>
<dbReference type="Pfam" id="PF22117">
    <property type="entry name" value="Fer4_Nqo3"/>
    <property type="match status" value="1"/>
</dbReference>
<dbReference type="GO" id="GO:0048038">
    <property type="term" value="F:quinone binding"/>
    <property type="evidence" value="ECO:0007669"/>
    <property type="project" value="UniProtKB-UniRule"/>
</dbReference>
<dbReference type="GO" id="GO:0016020">
    <property type="term" value="C:membrane"/>
    <property type="evidence" value="ECO:0007669"/>
    <property type="project" value="InterPro"/>
</dbReference>
<evidence type="ECO:0000256" key="6">
    <source>
        <dbReference type="ARBA" id="ARBA00023004"/>
    </source>
</evidence>
<dbReference type="SMART" id="SM00929">
    <property type="entry name" value="NADH-G_4Fe-4S_3"/>
    <property type="match status" value="1"/>
</dbReference>
<dbReference type="InterPro" id="IPR006963">
    <property type="entry name" value="Mopterin_OxRdtase_4Fe-4S_dom"/>
</dbReference>
<dbReference type="GO" id="GO:0016651">
    <property type="term" value="F:oxidoreductase activity, acting on NAD(P)H"/>
    <property type="evidence" value="ECO:0007669"/>
    <property type="project" value="InterPro"/>
</dbReference>
<keyword evidence="14" id="KW-0560">Oxidoreductase</keyword>
<feature type="domain" description="4Fe-4S His(Cys)3-ligated-type" evidence="13">
    <location>
        <begin position="78"/>
        <end position="117"/>
    </location>
</feature>
<dbReference type="SUPFAM" id="SSF54862">
    <property type="entry name" value="4Fe-4S ferredoxins"/>
    <property type="match status" value="1"/>
</dbReference>
<comment type="catalytic activity">
    <reaction evidence="9 10">
        <text>a quinone + NADH + 5 H(+)(in) = a quinol + NAD(+) + 4 H(+)(out)</text>
        <dbReference type="Rhea" id="RHEA:57888"/>
        <dbReference type="ChEBI" id="CHEBI:15378"/>
        <dbReference type="ChEBI" id="CHEBI:24646"/>
        <dbReference type="ChEBI" id="CHEBI:57540"/>
        <dbReference type="ChEBI" id="CHEBI:57945"/>
        <dbReference type="ChEBI" id="CHEBI:132124"/>
    </reaction>
</comment>
<dbReference type="Pfam" id="PF13510">
    <property type="entry name" value="Fer2_4"/>
    <property type="match status" value="1"/>
</dbReference>
<evidence type="ECO:0000256" key="1">
    <source>
        <dbReference type="ARBA" id="ARBA00001966"/>
    </source>
</evidence>
<dbReference type="InterPro" id="IPR054351">
    <property type="entry name" value="NADH_UbQ_OxRdtase_ferredoxin"/>
</dbReference>
<comment type="cofactor">
    <cofactor evidence="10">
        <name>[2Fe-2S] cluster</name>
        <dbReference type="ChEBI" id="CHEBI:190135"/>
    </cofactor>
    <text evidence="10">Binds 1 [2Fe-2S] cluster per subunit.</text>
</comment>
<dbReference type="EMBL" id="DS995299">
    <property type="protein sequence ID" value="EDZ65158.1"/>
    <property type="molecule type" value="Genomic_DNA"/>
</dbReference>
<evidence type="ECO:0000256" key="9">
    <source>
        <dbReference type="ARBA" id="ARBA00047712"/>
    </source>
</evidence>
<evidence type="ECO:0000256" key="5">
    <source>
        <dbReference type="ARBA" id="ARBA00022967"/>
    </source>
</evidence>
<dbReference type="Pfam" id="PF00384">
    <property type="entry name" value="Molybdopterin"/>
    <property type="match status" value="1"/>
</dbReference>
<keyword evidence="5 10" id="KW-1278">Translocase</keyword>
<dbReference type="NCBIfam" id="TIGR01973">
    <property type="entry name" value="NuoG"/>
    <property type="match status" value="1"/>
</dbReference>
<keyword evidence="3 10" id="KW-0004">4Fe-4S</keyword>
<sequence>MVKIKINGKTFKAPEKSTIIQVADDNGIEIPRFCYHKKLSIAANCRMCLVEVKNFPKPLPACATQVNEGMEIFTKSKQTKDCQQSVMEFLLINHPLDCPICDQGGECDLQDTAMAYGSPKSRYQEEKRVVLNKNLGPLVSTDLNRCIQCSRCVRFLKEVGGMQELGLIGRGEHAEISAYVEKSVDSEISGNIIDLCPVGALTSKPFRYSARTWEMVRKSTISPHDSLGSHLEAHVKDGNVMRVLPKENEDINECWISDRDRFSYIGINSEDRIKTPLLKTGSNFKPISWDEAFHTLERVFHPSLNKFKEDEVAIFSSNQITLEEAYLLDKLASYVGTKQVKFDVANNPNLIANPSLNGMIGDVESFENIILLGSQLRNENPLLLQRLRKMGNAGKTINIINTVDFDLQLTVSNKIIQPIKDFQKTFEHIHKILSTKVAKKENSTEKNIANLLSEKTLLLVGEDIYTNPAFMNLTNVINQLIDLTSMKIGCLPTGSNSVGLQQMFGNYVNHIDDKKYQASISLNLELEDIKDKSLFERVLKKSKFNVGVTPFLNKNSKQFDLILPSTTHFENEGTFVNLESRVQSFSQTISPKFESKPLWKILRVLGNFIDCPDFTFESCSEIKEKAVQKLSKNKLKRFNLINQQVKHHSKDFWLKDINNSDALVRRSTALQNTKRLRSEK</sequence>
<dbReference type="Gene3D" id="3.30.70.20">
    <property type="match status" value="1"/>
</dbReference>
<evidence type="ECO:0000256" key="8">
    <source>
        <dbReference type="ARBA" id="ARBA00023027"/>
    </source>
</evidence>
<organism evidence="14 15">
    <name type="scientific">beta proteobacterium KB13</name>
    <dbReference type="NCBI Taxonomy" id="314607"/>
    <lineage>
        <taxon>Bacteria</taxon>
        <taxon>Pseudomonadati</taxon>
        <taxon>Pseudomonadota</taxon>
        <taxon>Betaproteobacteria</taxon>
        <taxon>Nitrosomonadales</taxon>
        <taxon>OM43 clade</taxon>
    </lineage>
</organism>
<dbReference type="HOGENOM" id="CLU_000422_11_6_4"/>
<dbReference type="EC" id="7.1.1.-" evidence="10"/>
<dbReference type="GO" id="GO:0051539">
    <property type="term" value="F:4 iron, 4 sulfur cluster binding"/>
    <property type="evidence" value="ECO:0007669"/>
    <property type="project" value="UniProtKB-KW"/>
</dbReference>
<dbReference type="InterPro" id="IPR050123">
    <property type="entry name" value="Prok_molybdopt-oxidoreductase"/>
</dbReference>
<dbReference type="PROSITE" id="PS00642">
    <property type="entry name" value="COMPLEX1_75K_2"/>
    <property type="match status" value="1"/>
</dbReference>
<dbReference type="InterPro" id="IPR036010">
    <property type="entry name" value="2Fe-2S_ferredoxin-like_sf"/>
</dbReference>